<evidence type="ECO:0000313" key="4">
    <source>
        <dbReference type="Proteomes" id="UP001303373"/>
    </source>
</evidence>
<dbReference type="Pfam" id="PF00702">
    <property type="entry name" value="Hydrolase"/>
    <property type="match status" value="1"/>
</dbReference>
<dbReference type="EMBL" id="CP138585">
    <property type="protein sequence ID" value="WPH01618.1"/>
    <property type="molecule type" value="Genomic_DNA"/>
</dbReference>
<dbReference type="GO" id="GO:0016791">
    <property type="term" value="F:phosphatase activity"/>
    <property type="evidence" value="ECO:0007669"/>
    <property type="project" value="UniProtKB-ARBA"/>
</dbReference>
<protein>
    <submittedName>
        <fullName evidence="3">(S)-2-haloacid dehalogenase IVA</fullName>
    </submittedName>
</protein>
<evidence type="ECO:0000256" key="1">
    <source>
        <dbReference type="ARBA" id="ARBA00008106"/>
    </source>
</evidence>
<dbReference type="GO" id="GO:0019120">
    <property type="term" value="F:hydrolase activity, acting on acid halide bonds, in C-halide compounds"/>
    <property type="evidence" value="ECO:0007669"/>
    <property type="project" value="InterPro"/>
</dbReference>
<dbReference type="NCBIfam" id="TIGR01493">
    <property type="entry name" value="HAD-SF-IA-v2"/>
    <property type="match status" value="1"/>
</dbReference>
<evidence type="ECO:0000256" key="2">
    <source>
        <dbReference type="ARBA" id="ARBA00022801"/>
    </source>
</evidence>
<dbReference type="InterPro" id="IPR006328">
    <property type="entry name" value="2-HAD"/>
</dbReference>
<dbReference type="SUPFAM" id="SSF56784">
    <property type="entry name" value="HAD-like"/>
    <property type="match status" value="1"/>
</dbReference>
<name>A0AAQ3RCS0_9PEZI</name>
<dbReference type="InterPro" id="IPR036412">
    <property type="entry name" value="HAD-like_sf"/>
</dbReference>
<keyword evidence="2" id="KW-0378">Hydrolase</keyword>
<dbReference type="NCBIfam" id="TIGR01509">
    <property type="entry name" value="HAD-SF-IA-v3"/>
    <property type="match status" value="1"/>
</dbReference>
<evidence type="ECO:0000313" key="3">
    <source>
        <dbReference type="EMBL" id="WPH01618.1"/>
    </source>
</evidence>
<dbReference type="PRINTS" id="PR00413">
    <property type="entry name" value="HADHALOGNASE"/>
</dbReference>
<dbReference type="Gene3D" id="3.40.50.1000">
    <property type="entry name" value="HAD superfamily/HAD-like"/>
    <property type="match status" value="1"/>
</dbReference>
<reference evidence="3 4" key="1">
    <citation type="submission" date="2023-11" db="EMBL/GenBank/DDBJ databases">
        <title>An acidophilic fungus is an integral part of prey digestion in a carnivorous sundew plant.</title>
        <authorList>
            <person name="Tsai I.J."/>
        </authorList>
    </citation>
    <scope>NUCLEOTIDE SEQUENCE [LARGE SCALE GENOMIC DNA]</scope>
    <source>
        <strain evidence="3">169a</strain>
    </source>
</reference>
<organism evidence="3 4">
    <name type="scientific">Acrodontium crateriforme</name>
    <dbReference type="NCBI Taxonomy" id="150365"/>
    <lineage>
        <taxon>Eukaryota</taxon>
        <taxon>Fungi</taxon>
        <taxon>Dikarya</taxon>
        <taxon>Ascomycota</taxon>
        <taxon>Pezizomycotina</taxon>
        <taxon>Dothideomycetes</taxon>
        <taxon>Dothideomycetidae</taxon>
        <taxon>Mycosphaerellales</taxon>
        <taxon>Teratosphaeriaceae</taxon>
        <taxon>Acrodontium</taxon>
    </lineage>
</organism>
<gene>
    <name evidence="3" type="ORF">R9X50_00446700</name>
</gene>
<dbReference type="PANTHER" id="PTHR43316:SF3">
    <property type="entry name" value="HALOACID DEHALOGENASE, TYPE II (AFU_ORTHOLOGUE AFUA_2G07750)-RELATED"/>
    <property type="match status" value="1"/>
</dbReference>
<accession>A0AAQ3RCS0</accession>
<dbReference type="Proteomes" id="UP001303373">
    <property type="component" value="Chromosome 6"/>
</dbReference>
<dbReference type="InterPro" id="IPR023198">
    <property type="entry name" value="PGP-like_dom2"/>
</dbReference>
<dbReference type="InterPro" id="IPR006439">
    <property type="entry name" value="HAD-SF_hydro_IA"/>
</dbReference>
<comment type="similarity">
    <text evidence="1">Belongs to the HAD-like hydrolase superfamily. S-2-haloalkanoic acid dehalogenase family.</text>
</comment>
<dbReference type="SFLD" id="SFLDG01129">
    <property type="entry name" value="C1.5:_HAD__Beta-PGM__Phosphata"/>
    <property type="match status" value="1"/>
</dbReference>
<dbReference type="SFLD" id="SFLDS00003">
    <property type="entry name" value="Haloacid_Dehalogenase"/>
    <property type="match status" value="1"/>
</dbReference>
<dbReference type="AlphaFoldDB" id="A0AAQ3RCS0"/>
<dbReference type="NCBIfam" id="TIGR01428">
    <property type="entry name" value="HAD_type_II"/>
    <property type="match status" value="1"/>
</dbReference>
<sequence>MSADDNQPKCKALLFDFMGTCLDWHSTILSQLPETIPQDERSALCIEWRHRYFDSNTARQARGEPPEDIDVTHRRVLAEVLAQPEKAHIKAFFTPEVVEELIGAWHRQKAWPDVRPALQSLREKGYEVFVHANGTTRLQLNNARSANLQFNMMFSSQLLGVYKPAPEAYLKTLDLIKRRPEECVMVAAHASDVRGAKAVGMKTVYIHRWTDDVNEDQEVVQKENDAYLEGMKHLVETIDKL</sequence>
<proteinExistence type="inferred from homology"/>
<dbReference type="Gene3D" id="1.10.150.240">
    <property type="entry name" value="Putative phosphatase, domain 2"/>
    <property type="match status" value="1"/>
</dbReference>
<keyword evidence="4" id="KW-1185">Reference proteome</keyword>
<dbReference type="NCBIfam" id="TIGR01549">
    <property type="entry name" value="HAD-SF-IA-v1"/>
    <property type="match status" value="1"/>
</dbReference>
<dbReference type="InterPro" id="IPR051540">
    <property type="entry name" value="S-2-haloacid_dehalogenase"/>
</dbReference>
<dbReference type="PANTHER" id="PTHR43316">
    <property type="entry name" value="HYDROLASE, HALOACID DELAHOGENASE-RELATED"/>
    <property type="match status" value="1"/>
</dbReference>
<dbReference type="InterPro" id="IPR023214">
    <property type="entry name" value="HAD_sf"/>
</dbReference>